<reference evidence="1 2" key="1">
    <citation type="submission" date="2024-05" db="EMBL/GenBank/DDBJ databases">
        <title>The nuclear and mitochondrial genome assemblies of Tetragonisca angustula (Apidae: Meliponini), a tiny yet remarkable pollinator in the Neotropics.</title>
        <authorList>
            <person name="Ferrari R."/>
            <person name="Ricardo P.C."/>
            <person name="Dias F.C."/>
            <person name="Araujo N.S."/>
            <person name="Soares D.O."/>
            <person name="Zhou Q.-S."/>
            <person name="Zhu C.-D."/>
            <person name="Coutinho L."/>
            <person name="Airas M.C."/>
            <person name="Batista T.M."/>
        </authorList>
    </citation>
    <scope>NUCLEOTIDE SEQUENCE [LARGE SCALE GENOMIC DNA]</scope>
    <source>
        <strain evidence="1">ASF017062</strain>
        <tissue evidence="1">Abdomen</tissue>
    </source>
</reference>
<evidence type="ECO:0008006" key="3">
    <source>
        <dbReference type="Google" id="ProtNLM"/>
    </source>
</evidence>
<accession>A0AAW1A864</accession>
<protein>
    <recommendedName>
        <fullName evidence="3">Transposase</fullName>
    </recommendedName>
</protein>
<evidence type="ECO:0000313" key="1">
    <source>
        <dbReference type="EMBL" id="KAK9305201.1"/>
    </source>
</evidence>
<dbReference type="Proteomes" id="UP001432146">
    <property type="component" value="Unassembled WGS sequence"/>
</dbReference>
<organism evidence="1 2">
    <name type="scientific">Tetragonisca angustula</name>
    <dbReference type="NCBI Taxonomy" id="166442"/>
    <lineage>
        <taxon>Eukaryota</taxon>
        <taxon>Metazoa</taxon>
        <taxon>Ecdysozoa</taxon>
        <taxon>Arthropoda</taxon>
        <taxon>Hexapoda</taxon>
        <taxon>Insecta</taxon>
        <taxon>Pterygota</taxon>
        <taxon>Neoptera</taxon>
        <taxon>Endopterygota</taxon>
        <taxon>Hymenoptera</taxon>
        <taxon>Apocrita</taxon>
        <taxon>Aculeata</taxon>
        <taxon>Apoidea</taxon>
        <taxon>Anthophila</taxon>
        <taxon>Apidae</taxon>
        <taxon>Tetragonisca</taxon>
    </lineage>
</organism>
<evidence type="ECO:0000313" key="2">
    <source>
        <dbReference type="Proteomes" id="UP001432146"/>
    </source>
</evidence>
<dbReference type="AlphaFoldDB" id="A0AAW1A864"/>
<gene>
    <name evidence="1" type="ORF">QLX08_003712</name>
</gene>
<comment type="caution">
    <text evidence="1">The sequence shown here is derived from an EMBL/GenBank/DDBJ whole genome shotgun (WGS) entry which is preliminary data.</text>
</comment>
<dbReference type="EMBL" id="JAWNGG020000055">
    <property type="protein sequence ID" value="KAK9305201.1"/>
    <property type="molecule type" value="Genomic_DNA"/>
</dbReference>
<proteinExistence type="predicted"/>
<keyword evidence="2" id="KW-1185">Reference proteome</keyword>
<sequence length="77" mass="9375">MFPETERKDRKKVKQKFVKCSSSRLSYCKQALLKYIRKYNTNPQIHRAVRINSIRFRDYLSNFKRINGKYSRVSIIE</sequence>
<name>A0AAW1A864_9HYME</name>